<name>A0ABY5Z0U0_9ACTN</name>
<reference evidence="1" key="1">
    <citation type="submission" date="2021-04" db="EMBL/GenBank/DDBJ databases">
        <title>Biosynthetic gene clusters of Dactylosporangioum roseum.</title>
        <authorList>
            <person name="Hartkoorn R.C."/>
            <person name="Beaudoing E."/>
            <person name="Hot D."/>
            <person name="Moureu S."/>
        </authorList>
    </citation>
    <scope>NUCLEOTIDE SEQUENCE</scope>
    <source>
        <strain evidence="1">NRRL B-16295</strain>
    </source>
</reference>
<dbReference type="RefSeq" id="WP_260723993.1">
    <property type="nucleotide sequence ID" value="NZ_BAAABS010000018.1"/>
</dbReference>
<accession>A0ABY5Z0U0</accession>
<dbReference type="Proteomes" id="UP001058271">
    <property type="component" value="Chromosome"/>
</dbReference>
<organism evidence="1 2">
    <name type="scientific">Dactylosporangium roseum</name>
    <dbReference type="NCBI Taxonomy" id="47989"/>
    <lineage>
        <taxon>Bacteria</taxon>
        <taxon>Bacillati</taxon>
        <taxon>Actinomycetota</taxon>
        <taxon>Actinomycetes</taxon>
        <taxon>Micromonosporales</taxon>
        <taxon>Micromonosporaceae</taxon>
        <taxon>Dactylosporangium</taxon>
    </lineage>
</organism>
<evidence type="ECO:0000313" key="1">
    <source>
        <dbReference type="EMBL" id="UWZ34665.1"/>
    </source>
</evidence>
<evidence type="ECO:0000313" key="2">
    <source>
        <dbReference type="Proteomes" id="UP001058271"/>
    </source>
</evidence>
<evidence type="ECO:0008006" key="3">
    <source>
        <dbReference type="Google" id="ProtNLM"/>
    </source>
</evidence>
<proteinExistence type="predicted"/>
<dbReference type="EMBL" id="CP073721">
    <property type="protein sequence ID" value="UWZ34665.1"/>
    <property type="molecule type" value="Genomic_DNA"/>
</dbReference>
<gene>
    <name evidence="1" type="ORF">Drose_26030</name>
</gene>
<dbReference type="SUPFAM" id="SSF56112">
    <property type="entry name" value="Protein kinase-like (PK-like)"/>
    <property type="match status" value="1"/>
</dbReference>
<sequence>MFDVVAFLRNHELLHMDGHFGNMRADDDRIYLADFGLATSPRFDLSDAERAFVAHHVGHDADYAAMRLVNWLVTTVCGVPVPATGGPVARNEYVRRCAAGDIPQGVPASVGGILARHAPAAARMNDFCWRLFDGDIHARYPGP</sequence>
<dbReference type="InterPro" id="IPR011009">
    <property type="entry name" value="Kinase-like_dom_sf"/>
</dbReference>
<protein>
    <recommendedName>
        <fullName evidence="3">Aminoglycoside phosphotransferase domain-containing protein</fullName>
    </recommendedName>
</protein>
<keyword evidence="2" id="KW-1185">Reference proteome</keyword>